<comment type="caution">
    <text evidence="1">The sequence shown here is derived from an EMBL/GenBank/DDBJ whole genome shotgun (WGS) entry which is preliminary data.</text>
</comment>
<dbReference type="EMBL" id="JAUTXU010000160">
    <property type="protein sequence ID" value="KAK3702468.1"/>
    <property type="molecule type" value="Genomic_DNA"/>
</dbReference>
<name>A0ACC3MTT4_9PEZI</name>
<keyword evidence="2" id="KW-1185">Reference proteome</keyword>
<protein>
    <submittedName>
        <fullName evidence="1">Uncharacterized protein</fullName>
    </submittedName>
</protein>
<organism evidence="1 2">
    <name type="scientific">Vermiconidia calcicola</name>
    <dbReference type="NCBI Taxonomy" id="1690605"/>
    <lineage>
        <taxon>Eukaryota</taxon>
        <taxon>Fungi</taxon>
        <taxon>Dikarya</taxon>
        <taxon>Ascomycota</taxon>
        <taxon>Pezizomycotina</taxon>
        <taxon>Dothideomycetes</taxon>
        <taxon>Dothideomycetidae</taxon>
        <taxon>Mycosphaerellales</taxon>
        <taxon>Extremaceae</taxon>
        <taxon>Vermiconidia</taxon>
    </lineage>
</organism>
<gene>
    <name evidence="1" type="ORF">LTR37_014830</name>
</gene>
<reference evidence="1" key="1">
    <citation type="submission" date="2023-07" db="EMBL/GenBank/DDBJ databases">
        <title>Black Yeasts Isolated from many extreme environments.</title>
        <authorList>
            <person name="Coleine C."/>
            <person name="Stajich J.E."/>
            <person name="Selbmann L."/>
        </authorList>
    </citation>
    <scope>NUCLEOTIDE SEQUENCE</scope>
    <source>
        <strain evidence="1">CCFEE 5714</strain>
    </source>
</reference>
<accession>A0ACC3MTT4</accession>
<sequence length="408" mass="46816">MGGGAFMQASAQGEPTLNTPRMSPGKYGTLKQYYLTKLQQYFPAGKVVCLTEAPEKTDYGDIDIFVAFDGRVNFIDVANYLGATGVIYHSSGKVQKCTIAVPKDLVPSSRPVVVYKHIDINRDRKPEVSAPISREEYAQIDVEIVHPELLEWYTFYSSYGDLVGLLGRIVKNLGFTTSDRGFLLRMKELDYSKTVEYVMVPDKDEKYDAGFKTLDEMYAWIGACRLLSVEAIKVKRDNASERYKEKKRTIFTKFFKEWLPAHMNMELAEDEEERNAKLQQLRQKHLEEAIDFFSVREEYNVKHNAIVLQMNNAMAASLLKPIITQHSGRADKQLTDIMRAFRRYVGVDTNRNPYILRRPHTDVESQLHLLLGEDFKSLADSDGTSEWVKEHREELRSLERQGQSVNDP</sequence>
<proteinExistence type="predicted"/>
<dbReference type="Proteomes" id="UP001281147">
    <property type="component" value="Unassembled WGS sequence"/>
</dbReference>
<evidence type="ECO:0000313" key="2">
    <source>
        <dbReference type="Proteomes" id="UP001281147"/>
    </source>
</evidence>
<evidence type="ECO:0000313" key="1">
    <source>
        <dbReference type="EMBL" id="KAK3702468.1"/>
    </source>
</evidence>